<dbReference type="GO" id="GO:0015074">
    <property type="term" value="P:DNA integration"/>
    <property type="evidence" value="ECO:0007669"/>
    <property type="project" value="InterPro"/>
</dbReference>
<keyword evidence="1" id="KW-0233">DNA recombination</keyword>
<dbReference type="Proteomes" id="UP000054270">
    <property type="component" value="Unassembled WGS sequence"/>
</dbReference>
<evidence type="ECO:0000313" key="3">
    <source>
        <dbReference type="Proteomes" id="UP000054270"/>
    </source>
</evidence>
<feature type="non-terminal residue" evidence="2">
    <location>
        <position position="1"/>
    </location>
</feature>
<dbReference type="InterPro" id="IPR011010">
    <property type="entry name" value="DNA_brk_join_enz"/>
</dbReference>
<dbReference type="STRING" id="945553.A0A0D2QA21"/>
<gene>
    <name evidence="2" type="ORF">HYPSUDRAFT_129532</name>
</gene>
<keyword evidence="3" id="KW-1185">Reference proteome</keyword>
<sequence length="318" mass="36049">RCDSIALDGKSALQGSRGTYTHAQKMRASMTYVFGRIHGLGSYPWQIIHPEMEGSETAPHAIGNPSVSEQVSTYMVSLRRRKVQSGETPTSARAITPRILEDLYDYNHRPECLKSTEFQAGTRSDTKDLHHWGEPSVRCAAQAIYTIAFLCLLRVDEVLRIEFKIKPFVLHYMPDEEAHLCPVRAMGEWIKLSRVTSGYVFRKIASGGRVSQQNAAMTAQQFLEVFRNNLIDINIDPSPYGTHSFRRGGCQYFSSCRRWSLRTICDWGGWSAEFSNMTIVKYLISWNDEPTEAREDFLNPNRGPVQKCYACGRSCPCA</sequence>
<name>A0A0D2QA21_HYPSF</name>
<protein>
    <recommendedName>
        <fullName evidence="4">Tyr recombinase domain-containing protein</fullName>
    </recommendedName>
</protein>
<dbReference type="GO" id="GO:0003677">
    <property type="term" value="F:DNA binding"/>
    <property type="evidence" value="ECO:0007669"/>
    <property type="project" value="InterPro"/>
</dbReference>
<dbReference type="GO" id="GO:0006310">
    <property type="term" value="P:DNA recombination"/>
    <property type="evidence" value="ECO:0007669"/>
    <property type="project" value="UniProtKB-KW"/>
</dbReference>
<evidence type="ECO:0000256" key="1">
    <source>
        <dbReference type="ARBA" id="ARBA00023172"/>
    </source>
</evidence>
<dbReference type="AlphaFoldDB" id="A0A0D2QA21"/>
<proteinExistence type="predicted"/>
<dbReference type="InterPro" id="IPR013762">
    <property type="entry name" value="Integrase-like_cat_sf"/>
</dbReference>
<organism evidence="2 3">
    <name type="scientific">Hypholoma sublateritium (strain FD-334 SS-4)</name>
    <dbReference type="NCBI Taxonomy" id="945553"/>
    <lineage>
        <taxon>Eukaryota</taxon>
        <taxon>Fungi</taxon>
        <taxon>Dikarya</taxon>
        <taxon>Basidiomycota</taxon>
        <taxon>Agaricomycotina</taxon>
        <taxon>Agaricomycetes</taxon>
        <taxon>Agaricomycetidae</taxon>
        <taxon>Agaricales</taxon>
        <taxon>Agaricineae</taxon>
        <taxon>Strophariaceae</taxon>
        <taxon>Hypholoma</taxon>
    </lineage>
</organism>
<dbReference type="EMBL" id="KN817521">
    <property type="protein sequence ID" value="KJA28490.1"/>
    <property type="molecule type" value="Genomic_DNA"/>
</dbReference>
<dbReference type="OMA" id="ITHETMR"/>
<accession>A0A0D2QA21</accession>
<reference evidence="3" key="1">
    <citation type="submission" date="2014-04" db="EMBL/GenBank/DDBJ databases">
        <title>Evolutionary Origins and Diversification of the Mycorrhizal Mutualists.</title>
        <authorList>
            <consortium name="DOE Joint Genome Institute"/>
            <consortium name="Mycorrhizal Genomics Consortium"/>
            <person name="Kohler A."/>
            <person name="Kuo A."/>
            <person name="Nagy L.G."/>
            <person name="Floudas D."/>
            <person name="Copeland A."/>
            <person name="Barry K.W."/>
            <person name="Cichocki N."/>
            <person name="Veneault-Fourrey C."/>
            <person name="LaButti K."/>
            <person name="Lindquist E.A."/>
            <person name="Lipzen A."/>
            <person name="Lundell T."/>
            <person name="Morin E."/>
            <person name="Murat C."/>
            <person name="Riley R."/>
            <person name="Ohm R."/>
            <person name="Sun H."/>
            <person name="Tunlid A."/>
            <person name="Henrissat B."/>
            <person name="Grigoriev I.V."/>
            <person name="Hibbett D.S."/>
            <person name="Martin F."/>
        </authorList>
    </citation>
    <scope>NUCLEOTIDE SEQUENCE [LARGE SCALE GENOMIC DNA]</scope>
    <source>
        <strain evidence="3">FD-334 SS-4</strain>
    </source>
</reference>
<dbReference type="SUPFAM" id="SSF56349">
    <property type="entry name" value="DNA breaking-rejoining enzymes"/>
    <property type="match status" value="1"/>
</dbReference>
<dbReference type="OrthoDB" id="3163890at2759"/>
<evidence type="ECO:0000313" key="2">
    <source>
        <dbReference type="EMBL" id="KJA28490.1"/>
    </source>
</evidence>
<evidence type="ECO:0008006" key="4">
    <source>
        <dbReference type="Google" id="ProtNLM"/>
    </source>
</evidence>
<dbReference type="Gene3D" id="1.10.443.10">
    <property type="entry name" value="Intergrase catalytic core"/>
    <property type="match status" value="1"/>
</dbReference>